<organism evidence="1 2">
    <name type="scientific">Dictyobacter aurantiacus</name>
    <dbReference type="NCBI Taxonomy" id="1936993"/>
    <lineage>
        <taxon>Bacteria</taxon>
        <taxon>Bacillati</taxon>
        <taxon>Chloroflexota</taxon>
        <taxon>Ktedonobacteria</taxon>
        <taxon>Ktedonobacterales</taxon>
        <taxon>Dictyobacteraceae</taxon>
        <taxon>Dictyobacter</taxon>
    </lineage>
</organism>
<comment type="caution">
    <text evidence="1">The sequence shown here is derived from an EMBL/GenBank/DDBJ whole genome shotgun (WGS) entry which is preliminary data.</text>
</comment>
<accession>A0A401ZM09</accession>
<evidence type="ECO:0000313" key="2">
    <source>
        <dbReference type="Proteomes" id="UP000287224"/>
    </source>
</evidence>
<proteinExistence type="predicted"/>
<protein>
    <recommendedName>
        <fullName evidence="3">IS6 family transposase</fullName>
    </recommendedName>
</protein>
<dbReference type="EMBL" id="BIFQ01000002">
    <property type="protein sequence ID" value="GCE07854.1"/>
    <property type="molecule type" value="Genomic_DNA"/>
</dbReference>
<sequence length="54" mass="6878">MIEQSPFKWRHFQAHLILLRVRWYLRYALSYRDLEEIMLERGLQVDHTTIYRWV</sequence>
<evidence type="ECO:0008006" key="3">
    <source>
        <dbReference type="Google" id="ProtNLM"/>
    </source>
</evidence>
<dbReference type="Proteomes" id="UP000287224">
    <property type="component" value="Unassembled WGS sequence"/>
</dbReference>
<keyword evidence="2" id="KW-1185">Reference proteome</keyword>
<evidence type="ECO:0000313" key="1">
    <source>
        <dbReference type="EMBL" id="GCE07854.1"/>
    </source>
</evidence>
<name>A0A401ZM09_9CHLR</name>
<dbReference type="AlphaFoldDB" id="A0A401ZM09"/>
<gene>
    <name evidence="1" type="ORF">KDAU_51830</name>
</gene>
<reference evidence="2" key="1">
    <citation type="submission" date="2018-12" db="EMBL/GenBank/DDBJ databases">
        <title>Tengunoibacter tsumagoiensis gen. nov., sp. nov., Dictyobacter kobayashii sp. nov., D. alpinus sp. nov., and D. joshuensis sp. nov. and description of Dictyobacteraceae fam. nov. within the order Ktedonobacterales isolated from Tengu-no-mugimeshi.</title>
        <authorList>
            <person name="Wang C.M."/>
            <person name="Zheng Y."/>
            <person name="Sakai Y."/>
            <person name="Toyoda A."/>
            <person name="Minakuchi Y."/>
            <person name="Abe K."/>
            <person name="Yokota A."/>
            <person name="Yabe S."/>
        </authorList>
    </citation>
    <scope>NUCLEOTIDE SEQUENCE [LARGE SCALE GENOMIC DNA]</scope>
    <source>
        <strain evidence="2">S-27</strain>
    </source>
</reference>